<dbReference type="InterPro" id="IPR036388">
    <property type="entry name" value="WH-like_DNA-bd_sf"/>
</dbReference>
<name>A0ABW2JYB7_9ACTN</name>
<feature type="region of interest" description="Disordered" evidence="1">
    <location>
        <begin position="90"/>
        <end position="112"/>
    </location>
</feature>
<dbReference type="RefSeq" id="WP_381841651.1">
    <property type="nucleotide sequence ID" value="NZ_JBHTCF010000040.1"/>
</dbReference>
<evidence type="ECO:0000259" key="2">
    <source>
        <dbReference type="PROSITE" id="PS50931"/>
    </source>
</evidence>
<dbReference type="PROSITE" id="PS50931">
    <property type="entry name" value="HTH_LYSR"/>
    <property type="match status" value="1"/>
</dbReference>
<dbReference type="PANTHER" id="PTHR30419:SF30">
    <property type="entry name" value="LYSR FAMILY TRANSCRIPTIONAL REGULATOR"/>
    <property type="match status" value="1"/>
</dbReference>
<comment type="caution">
    <text evidence="3">The sequence shown here is derived from an EMBL/GenBank/DDBJ whole genome shotgun (WGS) entry which is preliminary data.</text>
</comment>
<evidence type="ECO:0000313" key="3">
    <source>
        <dbReference type="EMBL" id="MFC7310677.1"/>
    </source>
</evidence>
<sequence length="112" mass="12439">MQLQQLRTFREVAAELSFTRAAQKLHYAQSSVTAQIKGLEESVGVPLFCRTGRQITLTEAGARLLPHADLIIKIADVARRDMARFCEPQPHAHLRVPRQRPLSGAGGYPPKP</sequence>
<dbReference type="InterPro" id="IPR000847">
    <property type="entry name" value="LysR_HTH_N"/>
</dbReference>
<gene>
    <name evidence="3" type="ORF">ACFQVC_41505</name>
</gene>
<protein>
    <submittedName>
        <fullName evidence="3">LysR family transcriptional regulator</fullName>
    </submittedName>
</protein>
<evidence type="ECO:0000256" key="1">
    <source>
        <dbReference type="SAM" id="MobiDB-lite"/>
    </source>
</evidence>
<dbReference type="PRINTS" id="PR00039">
    <property type="entry name" value="HTHLYSR"/>
</dbReference>
<keyword evidence="4" id="KW-1185">Reference proteome</keyword>
<feature type="domain" description="HTH lysR-type" evidence="2">
    <location>
        <begin position="1"/>
        <end position="58"/>
    </location>
</feature>
<evidence type="ECO:0000313" key="4">
    <source>
        <dbReference type="Proteomes" id="UP001596523"/>
    </source>
</evidence>
<organism evidence="3 4">
    <name type="scientific">Streptomyces monticola</name>
    <dbReference type="NCBI Taxonomy" id="2666263"/>
    <lineage>
        <taxon>Bacteria</taxon>
        <taxon>Bacillati</taxon>
        <taxon>Actinomycetota</taxon>
        <taxon>Actinomycetes</taxon>
        <taxon>Kitasatosporales</taxon>
        <taxon>Streptomycetaceae</taxon>
        <taxon>Streptomyces</taxon>
    </lineage>
</organism>
<dbReference type="PANTHER" id="PTHR30419">
    <property type="entry name" value="HTH-TYPE TRANSCRIPTIONAL REGULATOR YBHD"/>
    <property type="match status" value="1"/>
</dbReference>
<dbReference type="EMBL" id="JBHTCF010000040">
    <property type="protein sequence ID" value="MFC7310677.1"/>
    <property type="molecule type" value="Genomic_DNA"/>
</dbReference>
<dbReference type="Gene3D" id="1.10.10.10">
    <property type="entry name" value="Winged helix-like DNA-binding domain superfamily/Winged helix DNA-binding domain"/>
    <property type="match status" value="1"/>
</dbReference>
<accession>A0ABW2JYB7</accession>
<proteinExistence type="predicted"/>
<dbReference type="Pfam" id="PF00126">
    <property type="entry name" value="HTH_1"/>
    <property type="match status" value="1"/>
</dbReference>
<reference evidence="4" key="1">
    <citation type="journal article" date="2019" name="Int. J. Syst. Evol. Microbiol.">
        <title>The Global Catalogue of Microorganisms (GCM) 10K type strain sequencing project: providing services to taxonomists for standard genome sequencing and annotation.</title>
        <authorList>
            <consortium name="The Broad Institute Genomics Platform"/>
            <consortium name="The Broad Institute Genome Sequencing Center for Infectious Disease"/>
            <person name="Wu L."/>
            <person name="Ma J."/>
        </authorList>
    </citation>
    <scope>NUCLEOTIDE SEQUENCE [LARGE SCALE GENOMIC DNA]</scope>
    <source>
        <strain evidence="4">SYNS20</strain>
    </source>
</reference>
<dbReference type="InterPro" id="IPR050950">
    <property type="entry name" value="HTH-type_LysR_regulators"/>
</dbReference>
<dbReference type="InterPro" id="IPR036390">
    <property type="entry name" value="WH_DNA-bd_sf"/>
</dbReference>
<dbReference type="Proteomes" id="UP001596523">
    <property type="component" value="Unassembled WGS sequence"/>
</dbReference>
<dbReference type="SUPFAM" id="SSF46785">
    <property type="entry name" value="Winged helix' DNA-binding domain"/>
    <property type="match status" value="1"/>
</dbReference>